<evidence type="ECO:0000313" key="3">
    <source>
        <dbReference type="Proteomes" id="UP000242287"/>
    </source>
</evidence>
<feature type="compositionally biased region" description="Polar residues" evidence="1">
    <location>
        <begin position="95"/>
        <end position="113"/>
    </location>
</feature>
<feature type="region of interest" description="Disordered" evidence="1">
    <location>
        <begin position="386"/>
        <end position="484"/>
    </location>
</feature>
<dbReference type="STRING" id="703135.A0A2A9NG75"/>
<feature type="compositionally biased region" description="Basic and acidic residues" evidence="1">
    <location>
        <begin position="230"/>
        <end position="241"/>
    </location>
</feature>
<evidence type="ECO:0000256" key="1">
    <source>
        <dbReference type="SAM" id="MobiDB-lite"/>
    </source>
</evidence>
<dbReference type="AlphaFoldDB" id="A0A2A9NG75"/>
<sequence>MSMLSPPQRPPSRSQCLLRETLRRDEELRDTVKSPSSRRTSVSRRRSSVSSPPMLSHPSFSGDSSRPSSPHPPYRYAELADEQYTRGAFLFRSAMTNAPNSPQPLHSITQSAKMDSLVESPVPVSPRRDFRGSQTESSEGTMTPSNRKRYRYSNAPHSPTPSRSQTRQTSPSPSRTEGAIMRRRQSLQRSPRSESVLWSPQEHALRSRLEYMLQVHEDTRPLAPPAATSKPERPRRGRSIEVQDETGACPWCDRGSGADKSLTRSGSISGSGASILSTPPRSSTSLHSHSSSSLQEHCNRTHNRSRSHTDPFAASSHTYSHTHAYSTHTCTHATTSPSMSNFLPKNPTSSSAHSPVSPYHYHLYAHQLQQQHVEPKRRQLPIEATPPLTADASPTGINDGNELEPEFPLDRDDDARLITPPPTPPSSHHSHDRKTLASLGDPHASLHPPHSPSPYRPVGNWYSSFGGPDDDAHPDAEELPRVRSLPTRPQFNVRKASEQCKRVEGYVSFLDVEGLGGPPGSDSPAIGDGDMDGGNSRDGREKKIFSIGWNGWKKLLPLGGGGGAVQER</sequence>
<feature type="region of interest" description="Disordered" evidence="1">
    <location>
        <begin position="95"/>
        <end position="200"/>
    </location>
</feature>
<name>A0A2A9NG75_9AGAR</name>
<keyword evidence="3" id="KW-1185">Reference proteome</keyword>
<feature type="region of interest" description="Disordered" evidence="1">
    <location>
        <begin position="516"/>
        <end position="541"/>
    </location>
</feature>
<feature type="region of interest" description="Disordered" evidence="1">
    <location>
        <begin position="1"/>
        <end position="80"/>
    </location>
</feature>
<proteinExistence type="predicted"/>
<protein>
    <submittedName>
        <fullName evidence="2">Uncharacterized protein</fullName>
    </submittedName>
</protein>
<dbReference type="Proteomes" id="UP000242287">
    <property type="component" value="Unassembled WGS sequence"/>
</dbReference>
<reference evidence="2 3" key="1">
    <citation type="submission" date="2014-02" db="EMBL/GenBank/DDBJ databases">
        <title>Transposable element dynamics among asymbiotic and ectomycorrhizal Amanita fungi.</title>
        <authorList>
            <consortium name="DOE Joint Genome Institute"/>
            <person name="Hess J."/>
            <person name="Skrede I."/>
            <person name="Wolfe B."/>
            <person name="LaButti K."/>
            <person name="Ohm R.A."/>
            <person name="Grigoriev I.V."/>
            <person name="Pringle A."/>
        </authorList>
    </citation>
    <scope>NUCLEOTIDE SEQUENCE [LARGE SCALE GENOMIC DNA]</scope>
    <source>
        <strain evidence="2 3">SKay4041</strain>
    </source>
</reference>
<dbReference type="EMBL" id="KZ302123">
    <property type="protein sequence ID" value="PFH47261.1"/>
    <property type="molecule type" value="Genomic_DNA"/>
</dbReference>
<organism evidence="2 3">
    <name type="scientific">Amanita thiersii Skay4041</name>
    <dbReference type="NCBI Taxonomy" id="703135"/>
    <lineage>
        <taxon>Eukaryota</taxon>
        <taxon>Fungi</taxon>
        <taxon>Dikarya</taxon>
        <taxon>Basidiomycota</taxon>
        <taxon>Agaricomycotina</taxon>
        <taxon>Agaricomycetes</taxon>
        <taxon>Agaricomycetidae</taxon>
        <taxon>Agaricales</taxon>
        <taxon>Pluteineae</taxon>
        <taxon>Amanitaceae</taxon>
        <taxon>Amanita</taxon>
    </lineage>
</organism>
<feature type="compositionally biased region" description="Polar residues" evidence="1">
    <location>
        <begin position="155"/>
        <end position="175"/>
    </location>
</feature>
<accession>A0A2A9NG75</accession>
<gene>
    <name evidence="2" type="ORF">AMATHDRAFT_50427</name>
</gene>
<feature type="compositionally biased region" description="Low complexity" evidence="1">
    <location>
        <begin position="265"/>
        <end position="293"/>
    </location>
</feature>
<feature type="compositionally biased region" description="Low complexity" evidence="1">
    <location>
        <begin position="48"/>
        <end position="68"/>
    </location>
</feature>
<evidence type="ECO:0000313" key="2">
    <source>
        <dbReference type="EMBL" id="PFH47261.1"/>
    </source>
</evidence>
<feature type="compositionally biased region" description="Polar residues" evidence="1">
    <location>
        <begin position="132"/>
        <end position="145"/>
    </location>
</feature>
<feature type="region of interest" description="Disordered" evidence="1">
    <location>
        <begin position="218"/>
        <end position="315"/>
    </location>
</feature>
<feature type="compositionally biased region" description="Basic and acidic residues" evidence="1">
    <location>
        <begin position="470"/>
        <end position="481"/>
    </location>
</feature>
<feature type="compositionally biased region" description="Basic and acidic residues" evidence="1">
    <location>
        <begin position="20"/>
        <end position="32"/>
    </location>
</feature>
<dbReference type="OrthoDB" id="3067719at2759"/>